<name>A0A6V6Z7P1_9FLAO</name>
<dbReference type="RefSeq" id="WP_180910137.1">
    <property type="nucleotide sequence ID" value="NZ_CAIJDP010000083.1"/>
</dbReference>
<dbReference type="AlphaFoldDB" id="A0A6V6Z7P1"/>
<accession>A0A6V6Z7P1</accession>
<dbReference type="Proteomes" id="UP000530060">
    <property type="component" value="Unassembled WGS sequence"/>
</dbReference>
<protein>
    <recommendedName>
        <fullName evidence="3">Lipoprotein</fullName>
    </recommendedName>
</protein>
<keyword evidence="2" id="KW-1185">Reference proteome</keyword>
<gene>
    <name evidence="1" type="ORF">FLAT13_03972</name>
</gene>
<dbReference type="EMBL" id="CAIJDP010000083">
    <property type="protein sequence ID" value="CAD0007665.1"/>
    <property type="molecule type" value="Genomic_DNA"/>
</dbReference>
<sequence length="331" mass="38312">MKNLLCIVLLMLNTSLVSCQKIETKNEKESLKKVSDNSPKNSEKEKIFKQKKITCLGEKNSCTSCSNIEEDISILFNNDSFLFGINNRKYFYSLEGLLSEFGHQVYLFNNADENIIVIEEFYEEVDLHRFFYITNNEIYFIGEKTYGNEDRIHYINFEKKDNIINVKFPNTTTNKSNTLKFNLAFKKKLDDNLIEKTYTSELKGYWQTGCGNKFTELSVDNSDGYLSLNSVNAIYINLKVEKSSKEKEYILKYAGIGSQQNYYEDELKIKEGEISEDKIIGSMVIQKDGKALLNWIGLYNKKKKKLEFVGKDFSLIRESGGKNPVLLEKCD</sequence>
<dbReference type="PROSITE" id="PS51257">
    <property type="entry name" value="PROKAR_LIPOPROTEIN"/>
    <property type="match status" value="1"/>
</dbReference>
<organism evidence="1 2">
    <name type="scientific">Flavobacterium salmonis</name>
    <dbReference type="NCBI Taxonomy" id="2654844"/>
    <lineage>
        <taxon>Bacteria</taxon>
        <taxon>Pseudomonadati</taxon>
        <taxon>Bacteroidota</taxon>
        <taxon>Flavobacteriia</taxon>
        <taxon>Flavobacteriales</taxon>
        <taxon>Flavobacteriaceae</taxon>
        <taxon>Flavobacterium</taxon>
    </lineage>
</organism>
<evidence type="ECO:0000313" key="2">
    <source>
        <dbReference type="Proteomes" id="UP000530060"/>
    </source>
</evidence>
<evidence type="ECO:0008006" key="3">
    <source>
        <dbReference type="Google" id="ProtNLM"/>
    </source>
</evidence>
<proteinExistence type="predicted"/>
<comment type="caution">
    <text evidence="1">The sequence shown here is derived from an EMBL/GenBank/DDBJ whole genome shotgun (WGS) entry which is preliminary data.</text>
</comment>
<evidence type="ECO:0000313" key="1">
    <source>
        <dbReference type="EMBL" id="CAD0007665.1"/>
    </source>
</evidence>
<reference evidence="1 2" key="1">
    <citation type="submission" date="2020-06" db="EMBL/GenBank/DDBJ databases">
        <authorList>
            <person name="Criscuolo A."/>
        </authorList>
    </citation>
    <scope>NUCLEOTIDE SEQUENCE [LARGE SCALE GENOMIC DNA]</scope>
    <source>
        <strain evidence="2">CIP 111411</strain>
    </source>
</reference>